<dbReference type="SUPFAM" id="SSF48726">
    <property type="entry name" value="Immunoglobulin"/>
    <property type="match status" value="1"/>
</dbReference>
<keyword evidence="5" id="KW-1185">Reference proteome</keyword>
<dbReference type="RefSeq" id="XP_020833355.1">
    <property type="nucleotide sequence ID" value="XM_020977696.1"/>
</dbReference>
<dbReference type="InterPro" id="IPR003598">
    <property type="entry name" value="Ig_sub2"/>
</dbReference>
<dbReference type="SMART" id="SM00408">
    <property type="entry name" value="IGc2"/>
    <property type="match status" value="1"/>
</dbReference>
<accession>A0A6P5JGK0</accession>
<evidence type="ECO:0000259" key="4">
    <source>
        <dbReference type="PROSITE" id="PS50835"/>
    </source>
</evidence>
<evidence type="ECO:0000313" key="6">
    <source>
        <dbReference type="RefSeq" id="XP_020833352.1"/>
    </source>
</evidence>
<dbReference type="GO" id="GO:0016020">
    <property type="term" value="C:membrane"/>
    <property type="evidence" value="ECO:0007669"/>
    <property type="project" value="UniProtKB-SubCell"/>
</dbReference>
<dbReference type="KEGG" id="pcw:110201787"/>
<dbReference type="InterPro" id="IPR007110">
    <property type="entry name" value="Ig-like_dom"/>
</dbReference>
<dbReference type="Proteomes" id="UP000515140">
    <property type="component" value="Unplaced"/>
</dbReference>
<dbReference type="PANTHER" id="PTHR44170">
    <property type="entry name" value="PROTEIN SIDEKICK"/>
    <property type="match status" value="1"/>
</dbReference>
<reference evidence="6 7" key="1">
    <citation type="submission" date="2025-04" db="UniProtKB">
        <authorList>
            <consortium name="RefSeq"/>
        </authorList>
    </citation>
    <scope>IDENTIFICATION</scope>
    <source>
        <tissue evidence="6 7">Spleen</tissue>
    </source>
</reference>
<dbReference type="AlphaFoldDB" id="A0A6P5JGK0"/>
<dbReference type="PANTHER" id="PTHR44170:SF6">
    <property type="entry name" value="CONTACTIN"/>
    <property type="match status" value="1"/>
</dbReference>
<evidence type="ECO:0000256" key="1">
    <source>
        <dbReference type="ARBA" id="ARBA00022737"/>
    </source>
</evidence>
<gene>
    <name evidence="6 7" type="primary">LOC110201787</name>
</gene>
<keyword evidence="1" id="KW-0677">Repeat</keyword>
<evidence type="ECO:0000313" key="7">
    <source>
        <dbReference type="RefSeq" id="XP_020833355.1"/>
    </source>
</evidence>
<dbReference type="GeneID" id="110201787"/>
<dbReference type="GO" id="GO:0098609">
    <property type="term" value="P:cell-cell adhesion"/>
    <property type="evidence" value="ECO:0007669"/>
    <property type="project" value="TreeGrafter"/>
</dbReference>
<evidence type="ECO:0000256" key="3">
    <source>
        <dbReference type="SAM" id="MobiDB-lite"/>
    </source>
</evidence>
<dbReference type="Gene3D" id="2.60.40.10">
    <property type="entry name" value="Immunoglobulins"/>
    <property type="match status" value="1"/>
</dbReference>
<evidence type="ECO:0000313" key="5">
    <source>
        <dbReference type="Proteomes" id="UP000515140"/>
    </source>
</evidence>
<evidence type="ECO:0000256" key="2">
    <source>
        <dbReference type="ARBA" id="ARBA00023157"/>
    </source>
</evidence>
<dbReference type="SMART" id="SM00409">
    <property type="entry name" value="IG"/>
    <property type="match status" value="1"/>
</dbReference>
<feature type="region of interest" description="Disordered" evidence="3">
    <location>
        <begin position="1"/>
        <end position="20"/>
    </location>
</feature>
<keyword evidence="2" id="KW-1015">Disulfide bond</keyword>
<dbReference type="InterPro" id="IPR013783">
    <property type="entry name" value="Ig-like_fold"/>
</dbReference>
<dbReference type="RefSeq" id="XP_020833352.1">
    <property type="nucleotide sequence ID" value="XM_020977693.1"/>
</dbReference>
<dbReference type="InterPro" id="IPR003599">
    <property type="entry name" value="Ig_sub"/>
</dbReference>
<protein>
    <submittedName>
        <fullName evidence="6 7">Hemicentin-2-like</fullName>
    </submittedName>
</protein>
<dbReference type="PROSITE" id="PS50835">
    <property type="entry name" value="IG_LIKE"/>
    <property type="match status" value="1"/>
</dbReference>
<feature type="domain" description="Ig-like" evidence="4">
    <location>
        <begin position="125"/>
        <end position="214"/>
    </location>
</feature>
<dbReference type="InterPro" id="IPR036179">
    <property type="entry name" value="Ig-like_dom_sf"/>
</dbReference>
<dbReference type="Pfam" id="PF13927">
    <property type="entry name" value="Ig_3"/>
    <property type="match status" value="1"/>
</dbReference>
<organism evidence="5 7">
    <name type="scientific">Phascolarctos cinereus</name>
    <name type="common">Koala</name>
    <dbReference type="NCBI Taxonomy" id="38626"/>
    <lineage>
        <taxon>Eukaryota</taxon>
        <taxon>Metazoa</taxon>
        <taxon>Chordata</taxon>
        <taxon>Craniata</taxon>
        <taxon>Vertebrata</taxon>
        <taxon>Euteleostomi</taxon>
        <taxon>Mammalia</taxon>
        <taxon>Metatheria</taxon>
        <taxon>Diprotodontia</taxon>
        <taxon>Phascolarctidae</taxon>
        <taxon>Phascolarctos</taxon>
    </lineage>
</organism>
<proteinExistence type="predicted"/>
<name>A0A6P5JGK0_PHACI</name>
<sequence length="229" mass="24878">MDALHLPPGTPGLGSCPSRENPSIRGPGHYDPCYWVASISGCRGSHSSWQVRVPDHRPGPRRHLPGHLLLFICKVSGREVEARFRWLGPDGEEAALGGSSFSAEPIYEASVGLRVTLSEPGQERPRILGLNLSPTVAEEGSVRELQCKVSGIPQPNITWEHQGLVLGGNGRVSVQDGTLTIRDLEPSDAEVYTCEASIAERMESARENEKLRVTFRPRLEGPKGNAGVF</sequence>